<dbReference type="Proteomes" id="UP000215539">
    <property type="component" value="Chromosome 1"/>
</dbReference>
<dbReference type="Proteomes" id="UP000065822">
    <property type="component" value="Chromosome"/>
</dbReference>
<gene>
    <name evidence="3" type="primary">yaaA</name>
    <name evidence="2" type="ORF">AXF12_03735</name>
    <name evidence="3" type="ORF">SAMEA44541418_00990</name>
</gene>
<dbReference type="AlphaFoldDB" id="A0AAX2H0Q1"/>
<dbReference type="KEGG" id="chg:AXF12_03735"/>
<evidence type="ECO:0000313" key="3">
    <source>
        <dbReference type="EMBL" id="SNV08169.1"/>
    </source>
</evidence>
<evidence type="ECO:0000313" key="5">
    <source>
        <dbReference type="Proteomes" id="UP000215539"/>
    </source>
</evidence>
<dbReference type="GO" id="GO:0033194">
    <property type="term" value="P:response to hydroperoxide"/>
    <property type="evidence" value="ECO:0007669"/>
    <property type="project" value="TreeGrafter"/>
</dbReference>
<dbReference type="EMBL" id="CP014227">
    <property type="protein sequence ID" value="AMD84713.1"/>
    <property type="molecule type" value="Genomic_DNA"/>
</dbReference>
<dbReference type="RefSeq" id="WP_066428450.1">
    <property type="nucleotide sequence ID" value="NZ_CP014227.1"/>
</dbReference>
<proteinExistence type="inferred from homology"/>
<keyword evidence="4" id="KW-1185">Reference proteome</keyword>
<accession>A0AAX2H0Q1</accession>
<evidence type="ECO:0000313" key="2">
    <source>
        <dbReference type="EMBL" id="AMD84713.1"/>
    </source>
</evidence>
<dbReference type="PANTHER" id="PTHR30283:SF4">
    <property type="entry name" value="PEROXIDE STRESS RESISTANCE PROTEIN YAAA"/>
    <property type="match status" value="1"/>
</dbReference>
<dbReference type="EMBL" id="LT906449">
    <property type="protein sequence ID" value="SNV08169.1"/>
    <property type="molecule type" value="Genomic_DNA"/>
</dbReference>
<protein>
    <recommendedName>
        <fullName evidence="1">UPF0246 protein AXF12_03735</fullName>
    </recommendedName>
</protein>
<name>A0AAX2H0Q1_9FLAO</name>
<dbReference type="Pfam" id="PF03883">
    <property type="entry name" value="H2O2_YaaD"/>
    <property type="match status" value="1"/>
</dbReference>
<comment type="similarity">
    <text evidence="1">Belongs to the UPF0246 family.</text>
</comment>
<evidence type="ECO:0000313" key="4">
    <source>
        <dbReference type="Proteomes" id="UP000065822"/>
    </source>
</evidence>
<sequence length="253" mass="28985">MKIVISPAKLLTYTKERPYEDFSQPAFPMEAAEINGVLKGLSPDQLMRLMGISRQLADVNWERNQVFELPFTMLNARQAIYTFNGEVYEGLDAYSLTKEEMTNLQKHLRILSGQYGLLRPLDLMQAYRLEMGSELSVGSAKNLYDFWTDKITNALASELAPDEPLVNLASNEYFKVINTKKLGRRVVTPIFKDWKGNTLKTIVFYTKQARGQMVRYIIQNDIQSVDDLKGFNEGGYTFSKEHSVKANEIVFVR</sequence>
<dbReference type="PANTHER" id="PTHR30283">
    <property type="entry name" value="PEROXIDE STRESS RESPONSE PROTEIN YAAA"/>
    <property type="match status" value="1"/>
</dbReference>
<organism evidence="3 5">
    <name type="scientific">Capnocytophaga haemolytica</name>
    <dbReference type="NCBI Taxonomy" id="45243"/>
    <lineage>
        <taxon>Bacteria</taxon>
        <taxon>Pseudomonadati</taxon>
        <taxon>Bacteroidota</taxon>
        <taxon>Flavobacteriia</taxon>
        <taxon>Flavobacteriales</taxon>
        <taxon>Flavobacteriaceae</taxon>
        <taxon>Capnocytophaga</taxon>
    </lineage>
</organism>
<dbReference type="HAMAP" id="MF_00652">
    <property type="entry name" value="UPF0246"/>
    <property type="match status" value="1"/>
</dbReference>
<reference evidence="2 4" key="1">
    <citation type="submission" date="2016-02" db="EMBL/GenBank/DDBJ databases">
        <authorList>
            <person name="Holder M.E."/>
            <person name="Ajami N.J."/>
            <person name="Petrosino J.F."/>
        </authorList>
    </citation>
    <scope>NUCLEOTIDE SEQUENCE [LARGE SCALE GENOMIC DNA]</scope>
    <source>
        <strain evidence="2 4">CCUG 32990</strain>
    </source>
</reference>
<dbReference type="InterPro" id="IPR005583">
    <property type="entry name" value="YaaA"/>
</dbReference>
<dbReference type="GO" id="GO:0005829">
    <property type="term" value="C:cytosol"/>
    <property type="evidence" value="ECO:0007669"/>
    <property type="project" value="TreeGrafter"/>
</dbReference>
<reference evidence="3 5" key="2">
    <citation type="submission" date="2017-06" db="EMBL/GenBank/DDBJ databases">
        <authorList>
            <consortium name="Pathogen Informatics"/>
        </authorList>
    </citation>
    <scope>NUCLEOTIDE SEQUENCE [LARGE SCALE GENOMIC DNA]</scope>
    <source>
        <strain evidence="3 5">NCTC12947</strain>
    </source>
</reference>
<evidence type="ECO:0000256" key="1">
    <source>
        <dbReference type="HAMAP-Rule" id="MF_00652"/>
    </source>
</evidence>
<dbReference type="NCBIfam" id="NF002542">
    <property type="entry name" value="PRK02101.1-3"/>
    <property type="match status" value="1"/>
</dbReference>